<evidence type="ECO:0000256" key="3">
    <source>
        <dbReference type="ARBA" id="ARBA00022553"/>
    </source>
</evidence>
<dbReference type="InterPro" id="IPR001789">
    <property type="entry name" value="Sig_transdc_resp-reg_receiver"/>
</dbReference>
<dbReference type="GO" id="GO:0005524">
    <property type="term" value="F:ATP binding"/>
    <property type="evidence" value="ECO:0007669"/>
    <property type="project" value="UniProtKB-KW"/>
</dbReference>
<evidence type="ECO:0000313" key="13">
    <source>
        <dbReference type="Proteomes" id="UP000594800"/>
    </source>
</evidence>
<feature type="domain" description="Response regulatory" evidence="11">
    <location>
        <begin position="11"/>
        <end position="125"/>
    </location>
</feature>
<dbReference type="Gene3D" id="3.40.50.2300">
    <property type="match status" value="1"/>
</dbReference>
<dbReference type="InterPro" id="IPR011006">
    <property type="entry name" value="CheY-like_superfamily"/>
</dbReference>
<sequence>MSSTPDLSRLHVLLAEDNETNLMVAREMLERLGARVSVARDGIVALELAEREQPDVILLDVEMPRLSGLDVLRRLAEREIAIPTICLTAHVGTEHVERVLELGAIGAIGKPIGSLDSFGRRILDLMETGAGGTNAEPGLAVLDLTVFRPMAEMMGEPMVGTLLEQVETDLAGALETLDSAVRGRDVAVIRAQSHVLTGVAGTIGGMRLRSIARTMNRAAHDGDFVTISSCFTQLPVEISALIQAIGVERRT</sequence>
<evidence type="ECO:0000256" key="10">
    <source>
        <dbReference type="PROSITE-ProRule" id="PRU00169"/>
    </source>
</evidence>
<evidence type="ECO:0000313" key="12">
    <source>
        <dbReference type="EMBL" id="QPH55127.1"/>
    </source>
</evidence>
<evidence type="ECO:0000259" key="11">
    <source>
        <dbReference type="PROSITE" id="PS50110"/>
    </source>
</evidence>
<dbReference type="Proteomes" id="UP000594800">
    <property type="component" value="Chromosome"/>
</dbReference>
<feature type="modified residue" description="4-aspartylphosphate" evidence="10">
    <location>
        <position position="60"/>
    </location>
</feature>
<dbReference type="Pfam" id="PF01627">
    <property type="entry name" value="Hpt"/>
    <property type="match status" value="1"/>
</dbReference>
<evidence type="ECO:0000256" key="8">
    <source>
        <dbReference type="ARBA" id="ARBA00023012"/>
    </source>
</evidence>
<evidence type="ECO:0000256" key="5">
    <source>
        <dbReference type="ARBA" id="ARBA00022741"/>
    </source>
</evidence>
<dbReference type="AlphaFoldDB" id="A0A7S9LTP3"/>
<keyword evidence="5" id="KW-0547">Nucleotide-binding</keyword>
<evidence type="ECO:0000256" key="7">
    <source>
        <dbReference type="ARBA" id="ARBA00022989"/>
    </source>
</evidence>
<keyword evidence="3 10" id="KW-0597">Phosphoprotein</keyword>
<keyword evidence="9" id="KW-0472">Membrane</keyword>
<dbReference type="EMBL" id="CP064942">
    <property type="protein sequence ID" value="QPH55127.1"/>
    <property type="molecule type" value="Genomic_DNA"/>
</dbReference>
<keyword evidence="6" id="KW-0067">ATP-binding</keyword>
<gene>
    <name evidence="12" type="ORF">I0K15_05105</name>
</gene>
<comment type="subcellular location">
    <subcellularLocation>
        <location evidence="1">Cell membrane</location>
        <topology evidence="1">Multi-pass membrane protein</topology>
    </subcellularLocation>
</comment>
<dbReference type="InterPro" id="IPR008207">
    <property type="entry name" value="Sig_transdc_His_kin_Hpt_dom"/>
</dbReference>
<dbReference type="PANTHER" id="PTHR45339">
    <property type="entry name" value="HYBRID SIGNAL TRANSDUCTION HISTIDINE KINASE J"/>
    <property type="match status" value="1"/>
</dbReference>
<dbReference type="GO" id="GO:0004672">
    <property type="term" value="F:protein kinase activity"/>
    <property type="evidence" value="ECO:0007669"/>
    <property type="project" value="UniProtKB-ARBA"/>
</dbReference>
<dbReference type="SUPFAM" id="SSF52172">
    <property type="entry name" value="CheY-like"/>
    <property type="match status" value="1"/>
</dbReference>
<dbReference type="KEGG" id="poz:I0K15_05105"/>
<evidence type="ECO:0000256" key="6">
    <source>
        <dbReference type="ARBA" id="ARBA00022840"/>
    </source>
</evidence>
<keyword evidence="7" id="KW-1133">Transmembrane helix</keyword>
<protein>
    <submittedName>
        <fullName evidence="12">Response regulator</fullName>
    </submittedName>
</protein>
<name>A0A7S9LTP3_9RHOB</name>
<keyword evidence="4" id="KW-0812">Transmembrane</keyword>
<keyword evidence="2" id="KW-1003">Cell membrane</keyword>
<proteinExistence type="predicted"/>
<dbReference type="SUPFAM" id="SSF47226">
    <property type="entry name" value="Histidine-containing phosphotransfer domain, HPT domain"/>
    <property type="match status" value="1"/>
</dbReference>
<dbReference type="RefSeq" id="WP_196104326.1">
    <property type="nucleotide sequence ID" value="NZ_CP064942.1"/>
</dbReference>
<evidence type="ECO:0000256" key="4">
    <source>
        <dbReference type="ARBA" id="ARBA00022692"/>
    </source>
</evidence>
<dbReference type="CDD" id="cd17546">
    <property type="entry name" value="REC_hyHK_CKI1_RcsC-like"/>
    <property type="match status" value="1"/>
</dbReference>
<evidence type="ECO:0000256" key="1">
    <source>
        <dbReference type="ARBA" id="ARBA00004651"/>
    </source>
</evidence>
<keyword evidence="13" id="KW-1185">Reference proteome</keyword>
<evidence type="ECO:0000256" key="2">
    <source>
        <dbReference type="ARBA" id="ARBA00022475"/>
    </source>
</evidence>
<dbReference type="SMART" id="SM00448">
    <property type="entry name" value="REC"/>
    <property type="match status" value="1"/>
</dbReference>
<dbReference type="InterPro" id="IPR036641">
    <property type="entry name" value="HPT_dom_sf"/>
</dbReference>
<dbReference type="GO" id="GO:0000160">
    <property type="term" value="P:phosphorelay signal transduction system"/>
    <property type="evidence" value="ECO:0007669"/>
    <property type="project" value="UniProtKB-KW"/>
</dbReference>
<dbReference type="GO" id="GO:0005886">
    <property type="term" value="C:plasma membrane"/>
    <property type="evidence" value="ECO:0007669"/>
    <property type="project" value="UniProtKB-SubCell"/>
</dbReference>
<evidence type="ECO:0000256" key="9">
    <source>
        <dbReference type="ARBA" id="ARBA00023136"/>
    </source>
</evidence>
<accession>A0A7S9LTP3</accession>
<reference evidence="12 13" key="1">
    <citation type="submission" date="2020-11" db="EMBL/GenBank/DDBJ databases">
        <title>Description of Pontivivens ytuae sp. nov. isolated from deep sea sediment of Mariana Trench.</title>
        <authorList>
            <person name="Wang Z."/>
            <person name="Sun Q.-L."/>
            <person name="Xu X.-D."/>
            <person name="Tang Y.-Z."/>
            <person name="Zhang J."/>
        </authorList>
    </citation>
    <scope>NUCLEOTIDE SEQUENCE [LARGE SCALE GENOMIC DNA]</scope>
    <source>
        <strain evidence="12 13">MT2928</strain>
    </source>
</reference>
<dbReference type="Pfam" id="PF00072">
    <property type="entry name" value="Response_reg"/>
    <property type="match status" value="1"/>
</dbReference>
<dbReference type="Gene3D" id="1.20.120.160">
    <property type="entry name" value="HPT domain"/>
    <property type="match status" value="1"/>
</dbReference>
<organism evidence="12 13">
    <name type="scientific">Pontivivens ytuae</name>
    <dbReference type="NCBI Taxonomy" id="2789856"/>
    <lineage>
        <taxon>Bacteria</taxon>
        <taxon>Pseudomonadati</taxon>
        <taxon>Pseudomonadota</taxon>
        <taxon>Alphaproteobacteria</taxon>
        <taxon>Rhodobacterales</taxon>
        <taxon>Paracoccaceae</taxon>
        <taxon>Pontivivens</taxon>
    </lineage>
</organism>
<dbReference type="PANTHER" id="PTHR45339:SF1">
    <property type="entry name" value="HYBRID SIGNAL TRANSDUCTION HISTIDINE KINASE J"/>
    <property type="match status" value="1"/>
</dbReference>
<keyword evidence="8" id="KW-0902">Two-component regulatory system</keyword>
<dbReference type="PROSITE" id="PS50110">
    <property type="entry name" value="RESPONSE_REGULATORY"/>
    <property type="match status" value="1"/>
</dbReference>